<comment type="caution">
    <text evidence="1">The sequence shown here is derived from an EMBL/GenBank/DDBJ whole genome shotgun (WGS) entry which is preliminary data.</text>
</comment>
<name>N2A5L0_9FIRM</name>
<proteinExistence type="predicted"/>
<organism evidence="1 2">
    <name type="scientific">Eubacterium plexicaudatum ASF492</name>
    <dbReference type="NCBI Taxonomy" id="1235802"/>
    <lineage>
        <taxon>Bacteria</taxon>
        <taxon>Bacillati</taxon>
        <taxon>Bacillota</taxon>
        <taxon>Clostridia</taxon>
        <taxon>Eubacteriales</taxon>
        <taxon>Eubacteriaceae</taxon>
        <taxon>Eubacterium</taxon>
    </lineage>
</organism>
<dbReference type="AlphaFoldDB" id="N2A5L0"/>
<protein>
    <submittedName>
        <fullName evidence="1">Uncharacterized protein</fullName>
    </submittedName>
</protein>
<dbReference type="STRING" id="1235802.C823_04516"/>
<dbReference type="OrthoDB" id="2084505at2"/>
<sequence>MINIDIWYGDNHKEADKIDITFYPNDGEYRGNIYKNEKMIGDYTCNDSVELEKNFPQLAFNWG</sequence>
<keyword evidence="2" id="KW-1185">Reference proteome</keyword>
<dbReference type="PATRIC" id="fig|1235802.3.peg.4806"/>
<dbReference type="HOGENOM" id="CLU_2954624_0_0_9"/>
<reference evidence="1 2" key="1">
    <citation type="journal article" date="2014" name="Genome Announc.">
        <title>Draft genome sequences of the altered schaedler flora, a defined bacterial community from gnotobiotic mice.</title>
        <authorList>
            <person name="Wannemuehler M.J."/>
            <person name="Overstreet A.M."/>
            <person name="Ward D.V."/>
            <person name="Phillips G.J."/>
        </authorList>
    </citation>
    <scope>NUCLEOTIDE SEQUENCE [LARGE SCALE GENOMIC DNA]</scope>
    <source>
        <strain evidence="1 2">ASF492</strain>
    </source>
</reference>
<evidence type="ECO:0000313" key="1">
    <source>
        <dbReference type="EMBL" id="EMZ21375.1"/>
    </source>
</evidence>
<dbReference type="EMBL" id="AQFT01000133">
    <property type="protein sequence ID" value="EMZ21375.1"/>
    <property type="molecule type" value="Genomic_DNA"/>
</dbReference>
<evidence type="ECO:0000313" key="2">
    <source>
        <dbReference type="Proteomes" id="UP000012589"/>
    </source>
</evidence>
<accession>N2A5L0</accession>
<gene>
    <name evidence="1" type="ORF">C823_04516</name>
</gene>
<dbReference type="Proteomes" id="UP000012589">
    <property type="component" value="Unassembled WGS sequence"/>
</dbReference>